<feature type="domain" description="Brinker DNA-binding" evidence="1">
    <location>
        <begin position="6"/>
        <end position="50"/>
    </location>
</feature>
<reference evidence="2" key="1">
    <citation type="submission" date="2021-06" db="EMBL/GenBank/DDBJ databases">
        <authorList>
            <person name="Kallberg Y."/>
            <person name="Tangrot J."/>
            <person name="Rosling A."/>
        </authorList>
    </citation>
    <scope>NUCLEOTIDE SEQUENCE</scope>
    <source>
        <strain evidence="2">MA453B</strain>
    </source>
</reference>
<name>A0A9N9KCY6_9GLOM</name>
<dbReference type="EMBL" id="CAJVPY010058532">
    <property type="protein sequence ID" value="CAG8819874.1"/>
    <property type="molecule type" value="Genomic_DNA"/>
</dbReference>
<proteinExistence type="predicted"/>
<dbReference type="Pfam" id="PF09607">
    <property type="entry name" value="BrkDBD"/>
    <property type="match status" value="1"/>
</dbReference>
<evidence type="ECO:0000313" key="3">
    <source>
        <dbReference type="Proteomes" id="UP000789405"/>
    </source>
</evidence>
<accession>A0A9N9KCY6</accession>
<sequence>HTHKNRSYTIAFKLDVIAYVEETSNRRVSIFYKVDRRRVQEWRQQKSKLEALKKNKDINIDQTCVLSGRG</sequence>
<gene>
    <name evidence="2" type="ORF">DERYTH_LOCUS26854</name>
</gene>
<evidence type="ECO:0000313" key="2">
    <source>
        <dbReference type="EMBL" id="CAG8819874.1"/>
    </source>
</evidence>
<dbReference type="Gene3D" id="1.10.10.60">
    <property type="entry name" value="Homeodomain-like"/>
    <property type="match status" value="1"/>
</dbReference>
<dbReference type="OrthoDB" id="2427847at2759"/>
<dbReference type="Proteomes" id="UP000789405">
    <property type="component" value="Unassembled WGS sequence"/>
</dbReference>
<keyword evidence="3" id="KW-1185">Reference proteome</keyword>
<feature type="non-terminal residue" evidence="2">
    <location>
        <position position="1"/>
    </location>
</feature>
<organism evidence="2 3">
    <name type="scientific">Dentiscutata erythropus</name>
    <dbReference type="NCBI Taxonomy" id="1348616"/>
    <lineage>
        <taxon>Eukaryota</taxon>
        <taxon>Fungi</taxon>
        <taxon>Fungi incertae sedis</taxon>
        <taxon>Mucoromycota</taxon>
        <taxon>Glomeromycotina</taxon>
        <taxon>Glomeromycetes</taxon>
        <taxon>Diversisporales</taxon>
        <taxon>Gigasporaceae</taxon>
        <taxon>Dentiscutata</taxon>
    </lineage>
</organism>
<comment type="caution">
    <text evidence="2">The sequence shown here is derived from an EMBL/GenBank/DDBJ whole genome shotgun (WGS) entry which is preliminary data.</text>
</comment>
<evidence type="ECO:0000259" key="1">
    <source>
        <dbReference type="Pfam" id="PF09607"/>
    </source>
</evidence>
<dbReference type="InterPro" id="IPR018586">
    <property type="entry name" value="Brinker_DNA-bd"/>
</dbReference>
<protein>
    <submittedName>
        <fullName evidence="2">16875_t:CDS:1</fullName>
    </submittedName>
</protein>
<dbReference type="AlphaFoldDB" id="A0A9N9KCY6"/>